<protein>
    <submittedName>
        <fullName evidence="1">Cyclin-D1-binding protein 1</fullName>
    </submittedName>
</protein>
<comment type="caution">
    <text evidence="1">The sequence shown here is derived from an EMBL/GenBank/DDBJ whole genome shotgun (WGS) entry which is preliminary data.</text>
</comment>
<proteinExistence type="predicted"/>
<feature type="non-terminal residue" evidence="1">
    <location>
        <position position="334"/>
    </location>
</feature>
<organism evidence="1 2">
    <name type="scientific">Spiromyces aspiralis</name>
    <dbReference type="NCBI Taxonomy" id="68401"/>
    <lineage>
        <taxon>Eukaryota</taxon>
        <taxon>Fungi</taxon>
        <taxon>Fungi incertae sedis</taxon>
        <taxon>Zoopagomycota</taxon>
        <taxon>Kickxellomycotina</taxon>
        <taxon>Kickxellomycetes</taxon>
        <taxon>Kickxellales</taxon>
        <taxon>Kickxellaceae</taxon>
        <taxon>Spiromyces</taxon>
    </lineage>
</organism>
<keyword evidence="2" id="KW-1185">Reference proteome</keyword>
<name>A0ACC1HEJ8_9FUNG</name>
<dbReference type="EMBL" id="JAMZIH010005559">
    <property type="protein sequence ID" value="KAJ1674984.1"/>
    <property type="molecule type" value="Genomic_DNA"/>
</dbReference>
<accession>A0ACC1HEJ8</accession>
<evidence type="ECO:0000313" key="1">
    <source>
        <dbReference type="EMBL" id="KAJ1674984.1"/>
    </source>
</evidence>
<dbReference type="Proteomes" id="UP001145114">
    <property type="component" value="Unassembled WGS sequence"/>
</dbReference>
<gene>
    <name evidence="1" type="primary">CCNDBP1</name>
    <name evidence="1" type="ORF">EV182_002173</name>
</gene>
<sequence length="334" mass="36079">MNAQSKSQFKAITDGLVALLDHVNSRAGTGTTNTQGFDPEAYSKELKSIGSKLSKDFASLYFACKPPASFQDVATVLDELGRTATRLVSLFDAIPGSVGATLFREYQVRVADVLQNSVALVGQYTAIYCSQDVTTVGVNLEGLTGAIAAAVDRLAQIPLDNRAAVLRKWNVEVVGLVQDAYEELRESIEDSLEEASDICGGDGGNNSSDSEEYFLCGSEADFDLKIPQQILPLARQGLKLLYLTLCACKKIMVSSINGCRDLNDETITWLDQLLEVGADVPPQVDTLVSALSECEDANSDAAEARICVEYRELALRVAKMVGLAMKQTKSKQQE</sequence>
<evidence type="ECO:0000313" key="2">
    <source>
        <dbReference type="Proteomes" id="UP001145114"/>
    </source>
</evidence>
<reference evidence="1" key="1">
    <citation type="submission" date="2022-06" db="EMBL/GenBank/DDBJ databases">
        <title>Phylogenomic reconstructions and comparative analyses of Kickxellomycotina fungi.</title>
        <authorList>
            <person name="Reynolds N.K."/>
            <person name="Stajich J.E."/>
            <person name="Barry K."/>
            <person name="Grigoriev I.V."/>
            <person name="Crous P."/>
            <person name="Smith M.E."/>
        </authorList>
    </citation>
    <scope>NUCLEOTIDE SEQUENCE</scope>
    <source>
        <strain evidence="1">RSA 2271</strain>
    </source>
</reference>